<feature type="region of interest" description="Disordered" evidence="1">
    <location>
        <begin position="18"/>
        <end position="46"/>
    </location>
</feature>
<dbReference type="Proteomes" id="UP001601197">
    <property type="component" value="Unassembled WGS sequence"/>
</dbReference>
<dbReference type="EMBL" id="JBIAFJ010000035">
    <property type="protein sequence ID" value="MFE9173500.1"/>
    <property type="molecule type" value="Genomic_DNA"/>
</dbReference>
<evidence type="ECO:0000313" key="4">
    <source>
        <dbReference type="Proteomes" id="UP001601197"/>
    </source>
</evidence>
<organism evidence="3 4">
    <name type="scientific">Streptomyces kebangsaanensis</name>
    <dbReference type="NCBI Taxonomy" id="864058"/>
    <lineage>
        <taxon>Bacteria</taxon>
        <taxon>Bacillati</taxon>
        <taxon>Actinomycetota</taxon>
        <taxon>Actinomycetes</taxon>
        <taxon>Kitasatosporales</taxon>
        <taxon>Streptomycetaceae</taxon>
        <taxon>Streptomyces</taxon>
    </lineage>
</organism>
<feature type="domain" description="Transposase IS116/IS110/IS902 C-terminal" evidence="2">
    <location>
        <begin position="1"/>
        <end position="32"/>
    </location>
</feature>
<evidence type="ECO:0000256" key="1">
    <source>
        <dbReference type="SAM" id="MobiDB-lite"/>
    </source>
</evidence>
<reference evidence="3 4" key="1">
    <citation type="submission" date="2024-10" db="EMBL/GenBank/DDBJ databases">
        <title>The Natural Products Discovery Center: Release of the First 8490 Sequenced Strains for Exploring Actinobacteria Biosynthetic Diversity.</title>
        <authorList>
            <person name="Kalkreuter E."/>
            <person name="Kautsar S.A."/>
            <person name="Yang D."/>
            <person name="Bader C.D."/>
            <person name="Teijaro C.N."/>
            <person name="Fluegel L."/>
            <person name="Davis C.M."/>
            <person name="Simpson J.R."/>
            <person name="Lauterbach L."/>
            <person name="Steele A.D."/>
            <person name="Gui C."/>
            <person name="Meng S."/>
            <person name="Li G."/>
            <person name="Viehrig K."/>
            <person name="Ye F."/>
            <person name="Su P."/>
            <person name="Kiefer A.F."/>
            <person name="Nichols A."/>
            <person name="Cepeda A.J."/>
            <person name="Yan W."/>
            <person name="Fan B."/>
            <person name="Jiang Y."/>
            <person name="Adhikari A."/>
            <person name="Zheng C.-J."/>
            <person name="Schuster L."/>
            <person name="Cowan T.M."/>
            <person name="Smanski M.J."/>
            <person name="Chevrette M.G."/>
            <person name="De Carvalho L.P.S."/>
            <person name="Shen B."/>
        </authorList>
    </citation>
    <scope>NUCLEOTIDE SEQUENCE [LARGE SCALE GENOMIC DNA]</scope>
    <source>
        <strain evidence="3 4">NPDC007147</strain>
    </source>
</reference>
<gene>
    <name evidence="3" type="ORF">ACFYNZ_29235</name>
</gene>
<comment type="caution">
    <text evidence="3">The sequence shown here is derived from an EMBL/GenBank/DDBJ whole genome shotgun (WGS) entry which is preliminary data.</text>
</comment>
<protein>
    <submittedName>
        <fullName evidence="3">Transposase</fullName>
    </submittedName>
</protein>
<evidence type="ECO:0000313" key="3">
    <source>
        <dbReference type="EMBL" id="MFE9173500.1"/>
    </source>
</evidence>
<dbReference type="Pfam" id="PF02371">
    <property type="entry name" value="Transposase_20"/>
    <property type="match status" value="1"/>
</dbReference>
<dbReference type="InterPro" id="IPR003346">
    <property type="entry name" value="Transposase_20"/>
</dbReference>
<accession>A0ABW6L4C0</accession>
<sequence>MAETGGDMARFRSAKHLASRAGLCPGHHESAGPGSAVPGAGPATPT</sequence>
<evidence type="ECO:0000259" key="2">
    <source>
        <dbReference type="Pfam" id="PF02371"/>
    </source>
</evidence>
<proteinExistence type="predicted"/>
<feature type="compositionally biased region" description="Low complexity" evidence="1">
    <location>
        <begin position="31"/>
        <end position="46"/>
    </location>
</feature>
<keyword evidence="4" id="KW-1185">Reference proteome</keyword>
<name>A0ABW6L4C0_9ACTN</name>
<dbReference type="RefSeq" id="WP_388352271.1">
    <property type="nucleotide sequence ID" value="NZ_JBIAFJ010000035.1"/>
</dbReference>